<dbReference type="Proteomes" id="UP001651158">
    <property type="component" value="Unassembled WGS sequence"/>
</dbReference>
<keyword evidence="3" id="KW-1185">Reference proteome</keyword>
<name>A0ABR4Q296_9CEST</name>
<reference evidence="2 3" key="1">
    <citation type="journal article" date="2022" name="Front. Cell. Infect. Microbiol.">
        <title>The Genomes of Two Strains of Taenia crassiceps the Animal Model for the Study of Human Cysticercosis.</title>
        <authorList>
            <person name="Bobes R.J."/>
            <person name="Estrada K."/>
            <person name="Rios-Valencia D.G."/>
            <person name="Calderon-Gallegos A."/>
            <person name="de la Torre P."/>
            <person name="Carrero J.C."/>
            <person name="Sanchez-Flores A."/>
            <person name="Laclette J.P."/>
        </authorList>
    </citation>
    <scope>NUCLEOTIDE SEQUENCE [LARGE SCALE GENOMIC DNA]</scope>
    <source>
        <strain evidence="2">WFUcys</strain>
    </source>
</reference>
<comment type="caution">
    <text evidence="2">The sequence shown here is derived from an EMBL/GenBank/DDBJ whole genome shotgun (WGS) entry which is preliminary data.</text>
</comment>
<dbReference type="EMBL" id="JAKROA010000015">
    <property type="protein sequence ID" value="KAL5103806.1"/>
    <property type="molecule type" value="Genomic_DNA"/>
</dbReference>
<protein>
    <submittedName>
        <fullName evidence="2">Uncharacterized protein</fullName>
    </submittedName>
</protein>
<accession>A0ABR4Q296</accession>
<organism evidence="2 3">
    <name type="scientific">Taenia crassiceps</name>
    <dbReference type="NCBI Taxonomy" id="6207"/>
    <lineage>
        <taxon>Eukaryota</taxon>
        <taxon>Metazoa</taxon>
        <taxon>Spiralia</taxon>
        <taxon>Lophotrochozoa</taxon>
        <taxon>Platyhelminthes</taxon>
        <taxon>Cestoda</taxon>
        <taxon>Eucestoda</taxon>
        <taxon>Cyclophyllidea</taxon>
        <taxon>Taeniidae</taxon>
        <taxon>Taenia</taxon>
    </lineage>
</organism>
<proteinExistence type="predicted"/>
<gene>
    <name evidence="2" type="ORF">TcWFU_000101</name>
</gene>
<evidence type="ECO:0000256" key="1">
    <source>
        <dbReference type="SAM" id="MobiDB-lite"/>
    </source>
</evidence>
<feature type="region of interest" description="Disordered" evidence="1">
    <location>
        <begin position="43"/>
        <end position="70"/>
    </location>
</feature>
<feature type="compositionally biased region" description="Basic and acidic residues" evidence="1">
    <location>
        <begin position="50"/>
        <end position="70"/>
    </location>
</feature>
<evidence type="ECO:0000313" key="2">
    <source>
        <dbReference type="EMBL" id="KAL5103806.1"/>
    </source>
</evidence>
<evidence type="ECO:0000313" key="3">
    <source>
        <dbReference type="Proteomes" id="UP001651158"/>
    </source>
</evidence>
<sequence length="107" mass="12176">MIFNIPFMGVIADKSGGKRKSTVNNLQRDTSLELDVACSSLRNGRSPRLGRPEHPVRLHTSDNKTMEVVAPDKRFDPPPFLWPPPPVCFKVHQFALHGYHFLLPESW</sequence>